<dbReference type="Gene3D" id="2.60.120.380">
    <property type="match status" value="1"/>
</dbReference>
<dbReference type="PANTHER" id="PTHR45737">
    <property type="entry name" value="VON WILLEBRAND FACTOR A DOMAIN-CONTAINING PROTEIN 5A"/>
    <property type="match status" value="1"/>
</dbReference>
<dbReference type="Gene3D" id="1.25.40.10">
    <property type="entry name" value="Tetratricopeptide repeat domain"/>
    <property type="match status" value="1"/>
</dbReference>
<dbReference type="OrthoDB" id="266279at2"/>
<dbReference type="Pfam" id="PF08487">
    <property type="entry name" value="VIT"/>
    <property type="match status" value="1"/>
</dbReference>
<dbReference type="InterPro" id="IPR011990">
    <property type="entry name" value="TPR-like_helical_dom_sf"/>
</dbReference>
<dbReference type="InterPro" id="IPR019220">
    <property type="entry name" value="DUF2135"/>
</dbReference>
<accession>A0A3M8SXV9</accession>
<dbReference type="EMBL" id="RIBS01000002">
    <property type="protein sequence ID" value="RNF85505.1"/>
    <property type="molecule type" value="Genomic_DNA"/>
</dbReference>
<gene>
    <name evidence="2" type="ORF">EER27_06710</name>
</gene>
<organism evidence="2 3">
    <name type="scientific">Montanilutibacter psychrotolerans</name>
    <dbReference type="NCBI Taxonomy" id="1327343"/>
    <lineage>
        <taxon>Bacteria</taxon>
        <taxon>Pseudomonadati</taxon>
        <taxon>Pseudomonadota</taxon>
        <taxon>Gammaproteobacteria</taxon>
        <taxon>Lysobacterales</taxon>
        <taxon>Lysobacteraceae</taxon>
        <taxon>Montanilutibacter</taxon>
    </lineage>
</organism>
<reference evidence="2 3" key="1">
    <citation type="submission" date="2018-11" db="EMBL/GenBank/DDBJ databases">
        <title>Lysobacter cryohumiis sp. nov., isolated from soil in the Tianshan Mountains, Xinjiang, China.</title>
        <authorList>
            <person name="Luo Y."/>
            <person name="Sheng H."/>
        </authorList>
    </citation>
    <scope>NUCLEOTIDE SEQUENCE [LARGE SCALE GENOMIC DNA]</scope>
    <source>
        <strain evidence="2 3">ZS60</strain>
    </source>
</reference>
<dbReference type="Proteomes" id="UP000267049">
    <property type="component" value="Unassembled WGS sequence"/>
</dbReference>
<dbReference type="Pfam" id="PF09906">
    <property type="entry name" value="DUF2135"/>
    <property type="match status" value="1"/>
</dbReference>
<keyword evidence="3" id="KW-1185">Reference proteome</keyword>
<evidence type="ECO:0000313" key="3">
    <source>
        <dbReference type="Proteomes" id="UP000267049"/>
    </source>
</evidence>
<dbReference type="InterPro" id="IPR013694">
    <property type="entry name" value="VIT"/>
</dbReference>
<protein>
    <submittedName>
        <fullName evidence="2">DUF2135 domain-containing protein</fullName>
    </submittedName>
</protein>
<evidence type="ECO:0000313" key="2">
    <source>
        <dbReference type="EMBL" id="RNF85505.1"/>
    </source>
</evidence>
<dbReference type="PANTHER" id="PTHR45737:SF6">
    <property type="entry name" value="VON WILLEBRAND FACTOR A DOMAIN-CONTAINING PROTEIN 5A"/>
    <property type="match status" value="1"/>
</dbReference>
<proteinExistence type="predicted"/>
<feature type="domain" description="VIT" evidence="1">
    <location>
        <begin position="96"/>
        <end position="224"/>
    </location>
</feature>
<name>A0A3M8SXV9_9GAMM</name>
<dbReference type="PROSITE" id="PS51468">
    <property type="entry name" value="VIT"/>
    <property type="match status" value="1"/>
</dbReference>
<dbReference type="AlphaFoldDB" id="A0A3M8SXV9"/>
<sequence>MPVATRVDAVTADCCANAGLGGSSLPFQRRRRAFAAHLSSSPSSCGNPVRVAHALWHLSPIQIRGSRVRLQLLVAAALIAVLPWQPAPAQSQGNLIAPPLLVAAEAEVPIRVASLEVTSEVNGGLARTTVEMRFHNPNGRQLEGELQFPLQAGQTVSGFALDIDGRMRPAVPVSKAKGQQVFESIARRRVDPGLLEQTAGNQFKLRVYPIPAHGERRVRISIDQALQRDADRSGWRFELPLAFARGVGEFPLRVIARGDEAAPRVIDGFGDIAFARDGDGYLARLDGRRIARSGLALRFAAAPRPQVFVQTVDGQRYFHAEVPFEGAGAFSRPLPKVVGLLWDSSASARNRDIDAELAVLDRYFAAVGNARVRLQRLRDVTGPVEPFTVSGGNWSALRAALRSTQYDGASALTQWQPQTDVDEYLLVSDGLSNYGTGQAMPALAPRQRLYALDSNGANADVARLTAWAEARGGRRIVVSPGTVAAATNTLLKDESRLLAIEGLGTDGLVVASHFPESGVLRIAGRLNAASATLRLRVQDGGPTDQASPERVVEVPVTASAPDSALVATLWAGYSLRELAAEPELHRARIQRIGSEFGVVTAETSLIVLEELADYAQHDIVPPAEYRVEVARLQAQRGQERKESRQTRLDEVAAELAEKLTWWRTSWPKGQPKQTESDEPAPVAYAEAAAMTTAAPPPPTPSPASPSVTARAVAPQAGNTGVSLDRIEVTGSRISEADMANAESEGEDGGEAGEGIAIAIQPWQPDSPFARRLRDAAAADVYAIYLDERDSHADSPAFYLDVADILFERGQRELALRVLSNLAEMNLENRHLLRVLGYRLMQADQPGIALPMFQRVLRLSEEEPQSWRDLGLAQAAVGSHQAAIGNLYEVVAREWDDRFNGVGMIALGELNAIIANSPRPLDTSAIDPRLLRNLPVDLRVVLAWDSDNSDMDLWVTDPNGEKTYFSNPRSYQGGRLSNDFTGGYGPEEFLLRDAKPGTYKVEANFYGDRQQLVTGATSLQLHFITGFGTAKASERKVTLRLKEASETVVVGEFEVR</sequence>
<evidence type="ECO:0000259" key="1">
    <source>
        <dbReference type="PROSITE" id="PS51468"/>
    </source>
</evidence>
<dbReference type="SUPFAM" id="SSF48452">
    <property type="entry name" value="TPR-like"/>
    <property type="match status" value="1"/>
</dbReference>
<comment type="caution">
    <text evidence="2">The sequence shown here is derived from an EMBL/GenBank/DDBJ whole genome shotgun (WGS) entry which is preliminary data.</text>
</comment>